<dbReference type="Proteomes" id="UP000031866">
    <property type="component" value="Chromosome"/>
</dbReference>
<reference evidence="3" key="1">
    <citation type="submission" date="2014-12" db="EMBL/GenBank/DDBJ databases">
        <title>Genome sequence of Clostridium beijerinckii strain 59B.</title>
        <authorList>
            <person name="Little G.T."/>
            <person name="Minton N.P."/>
        </authorList>
    </citation>
    <scope>NUCLEOTIDE SEQUENCE [LARGE SCALE GENOMIC DNA]</scope>
    <source>
        <strain evidence="3">59B</strain>
    </source>
</reference>
<evidence type="ECO:0000256" key="1">
    <source>
        <dbReference type="ARBA" id="ARBA00005254"/>
    </source>
</evidence>
<proteinExistence type="inferred from homology"/>
<dbReference type="CDD" id="cd06558">
    <property type="entry name" value="crotonase-like"/>
    <property type="match status" value="1"/>
</dbReference>
<dbReference type="SUPFAM" id="SSF52096">
    <property type="entry name" value="ClpP/crotonase"/>
    <property type="match status" value="1"/>
</dbReference>
<protein>
    <submittedName>
        <fullName evidence="2">Crotonase</fullName>
    </submittedName>
</protein>
<comment type="similarity">
    <text evidence="1">Belongs to the enoyl-CoA hydratase/isomerase family.</text>
</comment>
<evidence type="ECO:0000313" key="2">
    <source>
        <dbReference type="EMBL" id="AJG99880.1"/>
    </source>
</evidence>
<dbReference type="EMBL" id="CP010086">
    <property type="protein sequence ID" value="AJG99880.1"/>
    <property type="molecule type" value="Genomic_DNA"/>
</dbReference>
<dbReference type="InterPro" id="IPR029045">
    <property type="entry name" value="ClpP/crotonase-like_dom_sf"/>
</dbReference>
<dbReference type="AlphaFoldDB" id="A0A0B5QFX3"/>
<dbReference type="Pfam" id="PF00378">
    <property type="entry name" value="ECH_1"/>
    <property type="match status" value="1"/>
</dbReference>
<dbReference type="GO" id="GO:0003824">
    <property type="term" value="F:catalytic activity"/>
    <property type="evidence" value="ECO:0007669"/>
    <property type="project" value="UniProtKB-ARBA"/>
</dbReference>
<dbReference type="InterPro" id="IPR001753">
    <property type="entry name" value="Enoyl-CoA_hydra/iso"/>
</dbReference>
<accession>A0A0B5QFX3</accession>
<dbReference type="PANTHER" id="PTHR43802">
    <property type="entry name" value="ENOYL-COA HYDRATASE"/>
    <property type="match status" value="1"/>
</dbReference>
<gene>
    <name evidence="2" type="ORF">LF65_03317</name>
</gene>
<sequence length="278" mass="31937">MSDRCMVGPTRFEEYSEKYKDFFIMTRRNGIIEVRFHTNGGPFQFDWPGQTAYGNVWSDIGRDPENEVMILTGTGDLWQIGNPEVWKTKFMDWPRNRKLEMYHESLRMIENMIYCIDIPTIGAINGTGSHWQLGTFCDITICAEGTEFFDAHYLGGIPPGDGIVLTLQNLLGIKRAAFYAYTGMNINAQEALNLGMVSEVLPREKLLPRAWELAEMIMQAPRSARHLTHSILSRPWKKALVSDQGFQLTRQLYDMSIDEEGVLERLIKIKGRFQGNER</sequence>
<organism evidence="2 3">
    <name type="scientific">Clostridium beijerinckii</name>
    <name type="common">Clostridium MP</name>
    <dbReference type="NCBI Taxonomy" id="1520"/>
    <lineage>
        <taxon>Bacteria</taxon>
        <taxon>Bacillati</taxon>
        <taxon>Bacillota</taxon>
        <taxon>Clostridia</taxon>
        <taxon>Eubacteriales</taxon>
        <taxon>Clostridiaceae</taxon>
        <taxon>Clostridium</taxon>
    </lineage>
</organism>
<name>A0A0B5QFX3_CLOBE</name>
<dbReference type="KEGG" id="cbei:LF65_03317"/>
<dbReference type="PANTHER" id="PTHR43802:SF1">
    <property type="entry name" value="IP11341P-RELATED"/>
    <property type="match status" value="1"/>
</dbReference>
<evidence type="ECO:0000313" key="3">
    <source>
        <dbReference type="Proteomes" id="UP000031866"/>
    </source>
</evidence>
<dbReference type="RefSeq" id="WP_041897328.1">
    <property type="nucleotide sequence ID" value="NZ_CP010086.2"/>
</dbReference>
<dbReference type="Gene3D" id="3.90.226.10">
    <property type="entry name" value="2-enoyl-CoA Hydratase, Chain A, domain 1"/>
    <property type="match status" value="1"/>
</dbReference>
<dbReference type="OrthoDB" id="9807606at2"/>
<dbReference type="STRING" id="1520.LF65_03317"/>